<evidence type="ECO:0000313" key="1">
    <source>
        <dbReference type="EMBL" id="CAF2232724.1"/>
    </source>
</evidence>
<evidence type="ECO:0000313" key="2">
    <source>
        <dbReference type="EMBL" id="CAF4308990.1"/>
    </source>
</evidence>
<evidence type="ECO:0000313" key="3">
    <source>
        <dbReference type="Proteomes" id="UP000663842"/>
    </source>
</evidence>
<dbReference type="EMBL" id="CAJNRF010017511">
    <property type="protein sequence ID" value="CAF2232724.1"/>
    <property type="molecule type" value="Genomic_DNA"/>
</dbReference>
<dbReference type="EMBL" id="CAJOBF010011684">
    <property type="protein sequence ID" value="CAF4308990.1"/>
    <property type="molecule type" value="Genomic_DNA"/>
</dbReference>
<organism evidence="2 3">
    <name type="scientific">Rotaria magnacalcarata</name>
    <dbReference type="NCBI Taxonomy" id="392030"/>
    <lineage>
        <taxon>Eukaryota</taxon>
        <taxon>Metazoa</taxon>
        <taxon>Spiralia</taxon>
        <taxon>Gnathifera</taxon>
        <taxon>Rotifera</taxon>
        <taxon>Eurotatoria</taxon>
        <taxon>Bdelloidea</taxon>
        <taxon>Philodinida</taxon>
        <taxon>Philodinidae</taxon>
        <taxon>Rotaria</taxon>
    </lineage>
</organism>
<gene>
    <name evidence="2" type="ORF">UXM345_LOCUS33838</name>
    <name evidence="1" type="ORF">WKI299_LOCUS36104</name>
</gene>
<name>A0A820IEF0_9BILA</name>
<dbReference type="Proteomes" id="UP000663856">
    <property type="component" value="Unassembled WGS sequence"/>
</dbReference>
<reference evidence="2" key="1">
    <citation type="submission" date="2021-02" db="EMBL/GenBank/DDBJ databases">
        <authorList>
            <person name="Nowell W R."/>
        </authorList>
    </citation>
    <scope>NUCLEOTIDE SEQUENCE</scope>
</reference>
<accession>A0A820IEF0</accession>
<dbReference type="AlphaFoldDB" id="A0A820IEF0"/>
<comment type="caution">
    <text evidence="2">The sequence shown here is derived from an EMBL/GenBank/DDBJ whole genome shotgun (WGS) entry which is preliminary data.</text>
</comment>
<proteinExistence type="predicted"/>
<dbReference type="Proteomes" id="UP000663842">
    <property type="component" value="Unassembled WGS sequence"/>
</dbReference>
<protein>
    <submittedName>
        <fullName evidence="2">Uncharacterized protein</fullName>
    </submittedName>
</protein>
<sequence>MSVFNSNHEHSLFPKDGSALIFHPRPASTPAHSIEYKKSSGQEMIQNGHHDSINHLLYMIPAEPINVLSAGVVSDDILSILETTLREK</sequence>